<dbReference type="Proteomes" id="UP000023152">
    <property type="component" value="Unassembled WGS sequence"/>
</dbReference>
<reference evidence="2 3" key="1">
    <citation type="journal article" date="2013" name="Curr. Biol.">
        <title>The Genome of the Foraminiferan Reticulomyxa filosa.</title>
        <authorList>
            <person name="Glockner G."/>
            <person name="Hulsmann N."/>
            <person name="Schleicher M."/>
            <person name="Noegel A.A."/>
            <person name="Eichinger L."/>
            <person name="Gallinger C."/>
            <person name="Pawlowski J."/>
            <person name="Sierra R."/>
            <person name="Euteneuer U."/>
            <person name="Pillet L."/>
            <person name="Moustafa A."/>
            <person name="Platzer M."/>
            <person name="Groth M."/>
            <person name="Szafranski K."/>
            <person name="Schliwa M."/>
        </authorList>
    </citation>
    <scope>NUCLEOTIDE SEQUENCE [LARGE SCALE GENOMIC DNA]</scope>
</reference>
<keyword evidence="3" id="KW-1185">Reference proteome</keyword>
<keyword evidence="1" id="KW-0175">Coiled coil</keyword>
<evidence type="ECO:0000313" key="2">
    <source>
        <dbReference type="EMBL" id="ETO33049.1"/>
    </source>
</evidence>
<feature type="non-terminal residue" evidence="2">
    <location>
        <position position="319"/>
    </location>
</feature>
<dbReference type="EMBL" id="ASPP01003726">
    <property type="protein sequence ID" value="ETO33049.1"/>
    <property type="molecule type" value="Genomic_DNA"/>
</dbReference>
<gene>
    <name evidence="2" type="ORF">RFI_04056</name>
</gene>
<accession>X6P4P5</accession>
<evidence type="ECO:0000256" key="1">
    <source>
        <dbReference type="SAM" id="Coils"/>
    </source>
</evidence>
<protein>
    <recommendedName>
        <fullName evidence="4">Viral A-type inclusion protein</fullName>
    </recommendedName>
</protein>
<sequence>MILIGMEEEIKTNSKKEVFSVSSCFSKEWVSLTNKPQKLNTLICCLCDQIANNAMELHCNEHENADQAYLVGEECLQKYLKLNNEKCPVGQHDHCKFSKNKVARQQISELIVICPREYDLGHVQSNEGRENENGTNCELKNNCNYKGKIKEMKEHLNKSCQLISTKQNSPRIQSQLETMNSEIEKLQHMVKELQAQLQDKQIDYLKHEALKKEQQIIALTSDIQQLKNEMTQFKKQQIEHLAQYQIKLEEFVKRTNEEQIKQFNVNKQMDNLKLELTNNIQQLKTENGLHNIELKKQAEQLKQYQFKIDAHDNELKQHK</sequence>
<name>X6P4P5_RETFI</name>
<proteinExistence type="predicted"/>
<evidence type="ECO:0008006" key="4">
    <source>
        <dbReference type="Google" id="ProtNLM"/>
    </source>
</evidence>
<organism evidence="2 3">
    <name type="scientific">Reticulomyxa filosa</name>
    <dbReference type="NCBI Taxonomy" id="46433"/>
    <lineage>
        <taxon>Eukaryota</taxon>
        <taxon>Sar</taxon>
        <taxon>Rhizaria</taxon>
        <taxon>Retaria</taxon>
        <taxon>Foraminifera</taxon>
        <taxon>Monothalamids</taxon>
        <taxon>Reticulomyxidae</taxon>
        <taxon>Reticulomyxa</taxon>
    </lineage>
</organism>
<feature type="coiled-coil region" evidence="1">
    <location>
        <begin position="176"/>
        <end position="314"/>
    </location>
</feature>
<evidence type="ECO:0000313" key="3">
    <source>
        <dbReference type="Proteomes" id="UP000023152"/>
    </source>
</evidence>
<comment type="caution">
    <text evidence="2">The sequence shown here is derived from an EMBL/GenBank/DDBJ whole genome shotgun (WGS) entry which is preliminary data.</text>
</comment>
<dbReference type="AlphaFoldDB" id="X6P4P5"/>